<keyword evidence="2" id="KW-0547">Nucleotide-binding</keyword>
<accession>A0A0N4UMA1</accession>
<keyword evidence="7" id="KW-1185">Reference proteome</keyword>
<evidence type="ECO:0000313" key="7">
    <source>
        <dbReference type="Proteomes" id="UP000274756"/>
    </source>
</evidence>
<evidence type="ECO:0000313" key="5">
    <source>
        <dbReference type="EMBL" id="VDN60543.1"/>
    </source>
</evidence>
<keyword evidence="2" id="KW-0347">Helicase</keyword>
<dbReference type="SUPFAM" id="SSF52540">
    <property type="entry name" value="P-loop containing nucleoside triphosphate hydrolases"/>
    <property type="match status" value="1"/>
</dbReference>
<dbReference type="WBParaSite" id="DME_0000896501-mRNA-1">
    <property type="protein sequence ID" value="DME_0000896501-mRNA-1"/>
    <property type="gene ID" value="DME_0000896501"/>
</dbReference>
<organism evidence="6 8">
    <name type="scientific">Dracunculus medinensis</name>
    <name type="common">Guinea worm</name>
    <dbReference type="NCBI Taxonomy" id="318479"/>
    <lineage>
        <taxon>Eukaryota</taxon>
        <taxon>Metazoa</taxon>
        <taxon>Ecdysozoa</taxon>
        <taxon>Nematoda</taxon>
        <taxon>Chromadorea</taxon>
        <taxon>Rhabditida</taxon>
        <taxon>Spirurina</taxon>
        <taxon>Dracunculoidea</taxon>
        <taxon>Dracunculidae</taxon>
        <taxon>Dracunculus</taxon>
    </lineage>
</organism>
<keyword evidence="1" id="KW-0378">Hydrolase</keyword>
<dbReference type="Gene3D" id="3.40.50.300">
    <property type="entry name" value="P-loop containing nucleotide triphosphate hydrolases"/>
    <property type="match status" value="1"/>
</dbReference>
<sequence>MFLFFNIFSWFIHRSGRSGRCGREGKSLLFLTPNQDGYITFLQKYEKISLNELKIPNLTAVKAEQLRQKIIKMASKDRLILERGTSAFVSFIESYLRHDCSVVCPFKELDVVGHAHSYGLLRLPKMKELKGLDLTSFKRSNIDTAIIKFKDKNREKQRQMKLVELRKNENKIHKSTDLSNKRTQEKEKTTKKRKMNEDEDKISWEETANDFALLKKIRRGRVRKKDIDLLI</sequence>
<evidence type="ECO:0000259" key="4">
    <source>
        <dbReference type="SMART" id="SM01178"/>
    </source>
</evidence>
<dbReference type="AlphaFoldDB" id="A0A0N4UMA1"/>
<dbReference type="Proteomes" id="UP000274756">
    <property type="component" value="Unassembled WGS sequence"/>
</dbReference>
<feature type="compositionally biased region" description="Basic and acidic residues" evidence="3">
    <location>
        <begin position="173"/>
        <end position="188"/>
    </location>
</feature>
<reference evidence="5 7" key="2">
    <citation type="submission" date="2018-11" db="EMBL/GenBank/DDBJ databases">
        <authorList>
            <consortium name="Pathogen Informatics"/>
        </authorList>
    </citation>
    <scope>NUCLEOTIDE SEQUENCE [LARGE SCALE GENOMIC DNA]</scope>
</reference>
<gene>
    <name evidence="5" type="ORF">DME_LOCUS10516</name>
</gene>
<evidence type="ECO:0000256" key="3">
    <source>
        <dbReference type="SAM" id="MobiDB-lite"/>
    </source>
</evidence>
<dbReference type="OrthoDB" id="7396459at2759"/>
<evidence type="ECO:0000256" key="1">
    <source>
        <dbReference type="ARBA" id="ARBA00022801"/>
    </source>
</evidence>
<dbReference type="GO" id="GO:0004386">
    <property type="term" value="F:helicase activity"/>
    <property type="evidence" value="ECO:0007669"/>
    <property type="project" value="UniProtKB-KW"/>
</dbReference>
<dbReference type="GO" id="GO:0016787">
    <property type="term" value="F:hydrolase activity"/>
    <property type="evidence" value="ECO:0007669"/>
    <property type="project" value="UniProtKB-KW"/>
</dbReference>
<proteinExistence type="predicted"/>
<feature type="region of interest" description="Disordered" evidence="3">
    <location>
        <begin position="173"/>
        <end position="199"/>
    </location>
</feature>
<protein>
    <submittedName>
        <fullName evidence="8">DUF4217 domain-containing protein</fullName>
    </submittedName>
</protein>
<evidence type="ECO:0000313" key="6">
    <source>
        <dbReference type="Proteomes" id="UP000038040"/>
    </source>
</evidence>
<name>A0A0N4UMA1_DRAME</name>
<feature type="domain" description="ATP-dependent rRNA helicase SPB4-like C-terminal extension" evidence="4">
    <location>
        <begin position="65"/>
        <end position="128"/>
    </location>
</feature>
<dbReference type="EMBL" id="UYYG01001222">
    <property type="protein sequence ID" value="VDN60543.1"/>
    <property type="molecule type" value="Genomic_DNA"/>
</dbReference>
<dbReference type="Proteomes" id="UP000038040">
    <property type="component" value="Unplaced"/>
</dbReference>
<dbReference type="Pfam" id="PF13959">
    <property type="entry name" value="CTE_SPB4"/>
    <property type="match status" value="1"/>
</dbReference>
<dbReference type="InterPro" id="IPR025313">
    <property type="entry name" value="SPB4-like_CTE"/>
</dbReference>
<dbReference type="InterPro" id="IPR027417">
    <property type="entry name" value="P-loop_NTPase"/>
</dbReference>
<evidence type="ECO:0000256" key="2">
    <source>
        <dbReference type="ARBA" id="ARBA00022806"/>
    </source>
</evidence>
<reference evidence="8" key="1">
    <citation type="submission" date="2017-02" db="UniProtKB">
        <authorList>
            <consortium name="WormBaseParasite"/>
        </authorList>
    </citation>
    <scope>IDENTIFICATION</scope>
</reference>
<dbReference type="STRING" id="318479.A0A0N4UMA1"/>
<keyword evidence="2" id="KW-0067">ATP-binding</keyword>
<evidence type="ECO:0000313" key="8">
    <source>
        <dbReference type="WBParaSite" id="DME_0000896501-mRNA-1"/>
    </source>
</evidence>
<dbReference type="SMART" id="SM01178">
    <property type="entry name" value="DUF4217"/>
    <property type="match status" value="1"/>
</dbReference>